<dbReference type="Pfam" id="PF14028">
    <property type="entry name" value="Lant_dehydr_C"/>
    <property type="match status" value="1"/>
</dbReference>
<dbReference type="AlphaFoldDB" id="A0A380JTG3"/>
<dbReference type="Proteomes" id="UP000254461">
    <property type="component" value="Unassembled WGS sequence"/>
</dbReference>
<name>A0A380JTG3_9STRE</name>
<evidence type="ECO:0000313" key="2">
    <source>
        <dbReference type="EMBL" id="SUN47294.1"/>
    </source>
</evidence>
<evidence type="ECO:0000259" key="1">
    <source>
        <dbReference type="Pfam" id="PF14028"/>
    </source>
</evidence>
<evidence type="ECO:0000313" key="3">
    <source>
        <dbReference type="Proteomes" id="UP000254461"/>
    </source>
</evidence>
<protein>
    <submittedName>
        <fullName evidence="2">Thiopeptide-type bacteriocin biosynthesis domain</fullName>
    </submittedName>
</protein>
<dbReference type="RefSeq" id="WP_115251151.1">
    <property type="nucleotide sequence ID" value="NZ_UHFF01000002.1"/>
</dbReference>
<feature type="domain" description="Thiopeptide-type bacteriocin biosynthesis" evidence="1">
    <location>
        <begin position="27"/>
        <end position="213"/>
    </location>
</feature>
<gene>
    <name evidence="2" type="ORF">NCTC12092_01381</name>
</gene>
<accession>A0A380JTG3</accession>
<proteinExistence type="predicted"/>
<sequence>MWYSFHIYSIEPINFFDTISNDKYKSIKKFFIYYMDVEGFHVRLRLSLSDKKIKNMFSDDLSKDFNDYIVLEKLYDPEYNILGEQLDTYEEYSAILSREIIEKKIFKPSFNFVKIAVFNFITAILASDTKYFLEKYIDFWKGSFFIKNFKSVVSNFNEDFGNLDYSELLNHYWLKEAEAIRNNLDYDNINTSLLFKICHMTFNKLGYTIVDEVNLFEEILNEQ</sequence>
<dbReference type="InterPro" id="IPR023809">
    <property type="entry name" value="Thiopep_bacteriocin_synth_dom"/>
</dbReference>
<reference evidence="2 3" key="1">
    <citation type="submission" date="2018-06" db="EMBL/GenBank/DDBJ databases">
        <authorList>
            <consortium name="Pathogen Informatics"/>
            <person name="Doyle S."/>
        </authorList>
    </citation>
    <scope>NUCLEOTIDE SEQUENCE [LARGE SCALE GENOMIC DNA]</scope>
    <source>
        <strain evidence="2 3">NCTC12092</strain>
    </source>
</reference>
<organism evidence="2 3">
    <name type="scientific">Streptococcus equi subsp. equi</name>
    <dbReference type="NCBI Taxonomy" id="148942"/>
    <lineage>
        <taxon>Bacteria</taxon>
        <taxon>Bacillati</taxon>
        <taxon>Bacillota</taxon>
        <taxon>Bacilli</taxon>
        <taxon>Lactobacillales</taxon>
        <taxon>Streptococcaceae</taxon>
        <taxon>Streptococcus</taxon>
    </lineage>
</organism>
<dbReference type="EMBL" id="UHFF01000002">
    <property type="protein sequence ID" value="SUN47294.1"/>
    <property type="molecule type" value="Genomic_DNA"/>
</dbReference>